<keyword evidence="4" id="KW-1185">Reference proteome</keyword>
<evidence type="ECO:0000313" key="3">
    <source>
        <dbReference type="EMBL" id="TGG95248.1"/>
    </source>
</evidence>
<accession>A0A4Z0WF47</accession>
<dbReference type="Proteomes" id="UP000297475">
    <property type="component" value="Unassembled WGS sequence"/>
</dbReference>
<dbReference type="InterPro" id="IPR051416">
    <property type="entry name" value="phD-YefM_TA_antitoxins"/>
</dbReference>
<dbReference type="PANTHER" id="PTHR35377">
    <property type="entry name" value="ANTITOXIN VAPB49-RELATED-RELATED"/>
    <property type="match status" value="1"/>
</dbReference>
<evidence type="ECO:0000256" key="1">
    <source>
        <dbReference type="ARBA" id="ARBA00009981"/>
    </source>
</evidence>
<dbReference type="InterPro" id="IPR036165">
    <property type="entry name" value="YefM-like_sf"/>
</dbReference>
<dbReference type="Gene3D" id="3.40.1620.10">
    <property type="entry name" value="YefM-like domain"/>
    <property type="match status" value="1"/>
</dbReference>
<sequence length="78" mass="8721">MQVINVRETREKLSSLLDMAAAGEEIAIVRHGKPVARLVAPQAERVQFIDRSELKASLPPVKESAAEVICNLRQEERQ</sequence>
<dbReference type="InterPro" id="IPR006442">
    <property type="entry name" value="Antitoxin_Phd/YefM"/>
</dbReference>
<comment type="function">
    <text evidence="2">Antitoxin component of a type II toxin-antitoxin (TA) system.</text>
</comment>
<dbReference type="OrthoDB" id="9800503at2"/>
<dbReference type="NCBIfam" id="TIGR01552">
    <property type="entry name" value="phd_fam"/>
    <property type="match status" value="1"/>
</dbReference>
<dbReference type="EMBL" id="SRMF01000001">
    <property type="protein sequence ID" value="TGG95248.1"/>
    <property type="molecule type" value="Genomic_DNA"/>
</dbReference>
<dbReference type="RefSeq" id="WP_135480764.1">
    <property type="nucleotide sequence ID" value="NZ_SRMF01000001.1"/>
</dbReference>
<protein>
    <recommendedName>
        <fullName evidence="2">Antitoxin</fullName>
    </recommendedName>
</protein>
<organism evidence="3 4">
    <name type="scientific">Natronospirillum operosum</name>
    <dbReference type="NCBI Taxonomy" id="2759953"/>
    <lineage>
        <taxon>Bacteria</taxon>
        <taxon>Pseudomonadati</taxon>
        <taxon>Pseudomonadota</taxon>
        <taxon>Gammaproteobacteria</taxon>
        <taxon>Oceanospirillales</taxon>
        <taxon>Natronospirillaceae</taxon>
        <taxon>Natronospirillum</taxon>
    </lineage>
</organism>
<dbReference type="SUPFAM" id="SSF143120">
    <property type="entry name" value="YefM-like"/>
    <property type="match status" value="1"/>
</dbReference>
<gene>
    <name evidence="3" type="ORF">E4656_02165</name>
</gene>
<dbReference type="Pfam" id="PF02604">
    <property type="entry name" value="PhdYeFM_antitox"/>
    <property type="match status" value="1"/>
</dbReference>
<reference evidence="3 4" key="1">
    <citation type="submission" date="2019-04" db="EMBL/GenBank/DDBJ databases">
        <title>Natronospirillum operosus gen. nov., sp. nov., a haloalkaliphilic satellite isolated from decaying biomass of laboratory culture of cyanobacterium Geitlerinema sp. and proposal of Natronospirillaceae fam. nov. and Saccharospirillaceae fam. nov.</title>
        <authorList>
            <person name="Kevbrin V."/>
            <person name="Boltyanskaya Y."/>
            <person name="Koziaeva V."/>
            <person name="Grouzdev D.S."/>
            <person name="Park M."/>
            <person name="Cho J."/>
        </authorList>
    </citation>
    <scope>NUCLEOTIDE SEQUENCE [LARGE SCALE GENOMIC DNA]</scope>
    <source>
        <strain evidence="3 4">G-116</strain>
    </source>
</reference>
<dbReference type="AlphaFoldDB" id="A0A4Z0WF47"/>
<name>A0A4Z0WF47_9GAMM</name>
<proteinExistence type="inferred from homology"/>
<comment type="caution">
    <text evidence="3">The sequence shown here is derived from an EMBL/GenBank/DDBJ whole genome shotgun (WGS) entry which is preliminary data.</text>
</comment>
<evidence type="ECO:0000313" key="4">
    <source>
        <dbReference type="Proteomes" id="UP000297475"/>
    </source>
</evidence>
<comment type="similarity">
    <text evidence="1 2">Belongs to the phD/YefM antitoxin family.</text>
</comment>
<evidence type="ECO:0000256" key="2">
    <source>
        <dbReference type="RuleBase" id="RU362080"/>
    </source>
</evidence>